<evidence type="ECO:0000313" key="1">
    <source>
        <dbReference type="EMBL" id="CAB4154832.1"/>
    </source>
</evidence>
<dbReference type="EMBL" id="LR796622">
    <property type="protein sequence ID" value="CAB4154832.1"/>
    <property type="molecule type" value="Genomic_DNA"/>
</dbReference>
<sequence length="412" mass="45021">MTTIIPNLFGINGVIDTSKTVLTNLNAMCKAAGCWLSYDTTTGLWSVIINRAGSSIKSFTDSNIIGSISITGTGIDQLYNSVEVQFPHIDLLNTVDYANFNIAPASRLPNELDKKLTIQLDCINNPIQAAYVGAVELNQNRVDKIIQFKTDYTSLGLKAGDLIDVTNTIYGYTNKVFRITKISEEDMDDGSIQLSITALEYDANVYNTGSLVYTERTTATGVVPRSQNSALTTNDNNALVSQLAKLDIPSFANIVVDLSGASVLSLFNDWVAAGRPNDGSIHIDYPITFIPDYTGQPPQESLQWIVKAPYGNWTYTYNGTSHTVNSYFPMYVYVYNESGLLEVNVSGMDTGDINFHFGRAPFGLYTIRLTPALIYGSDGSTITPTNYTSVITNYKGGASKVIGYAFAKNVRQ</sequence>
<gene>
    <name evidence="1" type="ORF">UFOVP645_33</name>
</gene>
<organism evidence="1">
    <name type="scientific">uncultured Caudovirales phage</name>
    <dbReference type="NCBI Taxonomy" id="2100421"/>
    <lineage>
        <taxon>Viruses</taxon>
        <taxon>Duplodnaviria</taxon>
        <taxon>Heunggongvirae</taxon>
        <taxon>Uroviricota</taxon>
        <taxon>Caudoviricetes</taxon>
        <taxon>Peduoviridae</taxon>
        <taxon>Maltschvirus</taxon>
        <taxon>Maltschvirus maltsch</taxon>
    </lineage>
</organism>
<protein>
    <recommendedName>
        <fullName evidence="2">Tip attachment protein J</fullName>
    </recommendedName>
</protein>
<name>A0A6J5N8K2_9CAUD</name>
<proteinExistence type="predicted"/>
<evidence type="ECO:0008006" key="2">
    <source>
        <dbReference type="Google" id="ProtNLM"/>
    </source>
</evidence>
<accession>A0A6J5N8K2</accession>
<reference evidence="1" key="1">
    <citation type="submission" date="2020-04" db="EMBL/GenBank/DDBJ databases">
        <authorList>
            <person name="Chiriac C."/>
            <person name="Salcher M."/>
            <person name="Ghai R."/>
            <person name="Kavagutti S V."/>
        </authorList>
    </citation>
    <scope>NUCLEOTIDE SEQUENCE</scope>
</reference>